<sequence>MIETVMSFALGFLVASLAALLMLPVLNRRAARLARRRIDGLFPMSMQEIAAERDALRAEFAVAERRLERKVETARAGRHSDMQMVGAKLLEVAALQHEVEERDAALSARRAEIEEALARIAGLDHDLSVARTDGAASLAALTALEEAHRNILVDLKTTRRERDAVRDELKDALSRAAALREPSADGASGEAAAVGPSDDLRAQHEALLSERDTLAASLQAAEAALAKALADRPAKGSAQNGHDDADLRRRITEVADALVKRDHLPSTASFPLPATARS</sequence>
<keyword evidence="2" id="KW-0472">Membrane</keyword>
<evidence type="ECO:0008006" key="5">
    <source>
        <dbReference type="Google" id="ProtNLM"/>
    </source>
</evidence>
<evidence type="ECO:0000313" key="4">
    <source>
        <dbReference type="Proteomes" id="UP000321750"/>
    </source>
</evidence>
<feature type="transmembrane region" description="Helical" evidence="2">
    <location>
        <begin position="6"/>
        <end position="26"/>
    </location>
</feature>
<accession>A0A512JFR3</accession>
<keyword evidence="2" id="KW-0812">Transmembrane</keyword>
<reference evidence="3 4" key="1">
    <citation type="submission" date="2019-07" db="EMBL/GenBank/DDBJ databases">
        <title>Whole genome shotgun sequence of Methylobacterium gnaphalii NBRC 107716.</title>
        <authorList>
            <person name="Hosoyama A."/>
            <person name="Uohara A."/>
            <person name="Ohji S."/>
            <person name="Ichikawa N."/>
        </authorList>
    </citation>
    <scope>NUCLEOTIDE SEQUENCE [LARGE SCALE GENOMIC DNA]</scope>
    <source>
        <strain evidence="3 4">NBRC 107716</strain>
    </source>
</reference>
<name>A0A512JFR3_9HYPH</name>
<dbReference type="AlphaFoldDB" id="A0A512JFR3"/>
<keyword evidence="1" id="KW-0175">Coiled coil</keyword>
<organism evidence="3 4">
    <name type="scientific">Methylobacterium gnaphalii</name>
    <dbReference type="NCBI Taxonomy" id="1010610"/>
    <lineage>
        <taxon>Bacteria</taxon>
        <taxon>Pseudomonadati</taxon>
        <taxon>Pseudomonadota</taxon>
        <taxon>Alphaproteobacteria</taxon>
        <taxon>Hyphomicrobiales</taxon>
        <taxon>Methylobacteriaceae</taxon>
        <taxon>Methylobacterium</taxon>
    </lineage>
</organism>
<feature type="coiled-coil region" evidence="1">
    <location>
        <begin position="46"/>
        <end position="73"/>
    </location>
</feature>
<evidence type="ECO:0000256" key="1">
    <source>
        <dbReference type="SAM" id="Coils"/>
    </source>
</evidence>
<dbReference type="RefSeq" id="WP_238258018.1">
    <property type="nucleotide sequence ID" value="NZ_BJZV01000002.1"/>
</dbReference>
<keyword evidence="2" id="KW-1133">Transmembrane helix</keyword>
<proteinExistence type="predicted"/>
<protein>
    <recommendedName>
        <fullName evidence="5">Chromosome partition protein Smc</fullName>
    </recommendedName>
</protein>
<evidence type="ECO:0000256" key="2">
    <source>
        <dbReference type="SAM" id="Phobius"/>
    </source>
</evidence>
<keyword evidence="4" id="KW-1185">Reference proteome</keyword>
<dbReference type="Proteomes" id="UP000321750">
    <property type="component" value="Unassembled WGS sequence"/>
</dbReference>
<comment type="caution">
    <text evidence="3">The sequence shown here is derived from an EMBL/GenBank/DDBJ whole genome shotgun (WGS) entry which is preliminary data.</text>
</comment>
<dbReference type="EMBL" id="BJZV01000002">
    <property type="protein sequence ID" value="GEP08778.1"/>
    <property type="molecule type" value="Genomic_DNA"/>
</dbReference>
<gene>
    <name evidence="3" type="ORF">MGN01_06230</name>
</gene>
<evidence type="ECO:0000313" key="3">
    <source>
        <dbReference type="EMBL" id="GEP08778.1"/>
    </source>
</evidence>